<dbReference type="GO" id="GO:0005886">
    <property type="term" value="C:plasma membrane"/>
    <property type="evidence" value="ECO:0007669"/>
    <property type="project" value="UniProtKB-SubCell"/>
</dbReference>
<dbReference type="PANTHER" id="PTHR30106">
    <property type="entry name" value="INNER MEMBRANE PROTEIN YEIH-RELATED"/>
    <property type="match status" value="1"/>
</dbReference>
<feature type="transmembrane region" description="Helical" evidence="7">
    <location>
        <begin position="10"/>
        <end position="27"/>
    </location>
</feature>
<evidence type="ECO:0000256" key="5">
    <source>
        <dbReference type="ARBA" id="ARBA00022989"/>
    </source>
</evidence>
<organism evidence="8 9">
    <name type="scientific">Rossellomorea vietnamensis</name>
    <dbReference type="NCBI Taxonomy" id="218284"/>
    <lineage>
        <taxon>Bacteria</taxon>
        <taxon>Bacillati</taxon>
        <taxon>Bacillota</taxon>
        <taxon>Bacilli</taxon>
        <taxon>Bacillales</taxon>
        <taxon>Bacillaceae</taxon>
        <taxon>Rossellomorea</taxon>
    </lineage>
</organism>
<dbReference type="Proteomes" id="UP000465062">
    <property type="component" value="Chromosome"/>
</dbReference>
<evidence type="ECO:0000256" key="4">
    <source>
        <dbReference type="ARBA" id="ARBA00022692"/>
    </source>
</evidence>
<comment type="subcellular location">
    <subcellularLocation>
        <location evidence="1">Cell membrane</location>
        <topology evidence="1">Multi-pass membrane protein</topology>
    </subcellularLocation>
</comment>
<dbReference type="RefSeq" id="WP_159361903.1">
    <property type="nucleotide sequence ID" value="NZ_CP047394.1"/>
</dbReference>
<sequence>MQHDKHKGSILPREAWGLFIILLISLLSRGLGILLPLIGSLLFAILIGAILQNTIKLPKAFDPGIQFTLKVLLKVAIVFLGVGLSLYDILHIGQRALWVIFFSVTIGISVTYVVGKWLRIDKRLSLLIGIGTSICGATAISAVKGIIGAKEDETAYALSTIVFFNLIAFVTYPIIGQLLDMSDLSFGIWAGTAVHDTSSAVAVGYAYGDEAGEVATTVKLARTLFLIPVMFILPFILRKKSTKGAHYKKAFPWFIFLFLAVSLLHTFGLIPMTMESYLKSSSKFMIIMVMTAVGLQVKGKDIIRLGIKPLLTGLIASITCTVISLLLIL</sequence>
<reference evidence="8 9" key="1">
    <citation type="submission" date="2019-06" db="EMBL/GenBank/DDBJ databases">
        <title>An operon consisting of a P-type ATPase gene and a transcriptional regular gene given the different cadmium resistance in Bacillus vietamensis 151-6 and Bacillus marisflavi 151-25.</title>
        <authorList>
            <person name="Yu X."/>
        </authorList>
    </citation>
    <scope>NUCLEOTIDE SEQUENCE [LARGE SCALE GENOMIC DNA]</scope>
    <source>
        <strain evidence="8 9">151-6</strain>
    </source>
</reference>
<evidence type="ECO:0000256" key="2">
    <source>
        <dbReference type="ARBA" id="ARBA00007977"/>
    </source>
</evidence>
<evidence type="ECO:0000256" key="6">
    <source>
        <dbReference type="ARBA" id="ARBA00023136"/>
    </source>
</evidence>
<feature type="transmembrane region" description="Helical" evidence="7">
    <location>
        <begin position="33"/>
        <end position="51"/>
    </location>
</feature>
<evidence type="ECO:0000256" key="7">
    <source>
        <dbReference type="SAM" id="Phobius"/>
    </source>
</evidence>
<evidence type="ECO:0000313" key="8">
    <source>
        <dbReference type="EMBL" id="QHE61387.1"/>
    </source>
</evidence>
<keyword evidence="3" id="KW-1003">Cell membrane</keyword>
<keyword evidence="4 7" id="KW-0812">Transmembrane</keyword>
<keyword evidence="5 7" id="KW-1133">Transmembrane helix</keyword>
<dbReference type="InterPro" id="IPR018383">
    <property type="entry name" value="UPF0324_pro"/>
</dbReference>
<dbReference type="Pfam" id="PF03601">
    <property type="entry name" value="Cons_hypoth698"/>
    <property type="match status" value="1"/>
</dbReference>
<dbReference type="KEGG" id="bvq:FHE72_10340"/>
<proteinExistence type="inferred from homology"/>
<feature type="transmembrane region" description="Helical" evidence="7">
    <location>
        <begin position="250"/>
        <end position="270"/>
    </location>
</feature>
<feature type="transmembrane region" description="Helical" evidence="7">
    <location>
        <begin position="220"/>
        <end position="238"/>
    </location>
</feature>
<feature type="transmembrane region" description="Helical" evidence="7">
    <location>
        <begin position="309"/>
        <end position="328"/>
    </location>
</feature>
<evidence type="ECO:0000313" key="9">
    <source>
        <dbReference type="Proteomes" id="UP000465062"/>
    </source>
</evidence>
<accession>A0A6I6UJ35</accession>
<evidence type="ECO:0000256" key="1">
    <source>
        <dbReference type="ARBA" id="ARBA00004651"/>
    </source>
</evidence>
<comment type="similarity">
    <text evidence="2">Belongs to the UPF0324 family.</text>
</comment>
<dbReference type="AlphaFoldDB" id="A0A6I6UJ35"/>
<dbReference type="EMBL" id="CP047394">
    <property type="protein sequence ID" value="QHE61387.1"/>
    <property type="molecule type" value="Genomic_DNA"/>
</dbReference>
<protein>
    <submittedName>
        <fullName evidence="8">Putative sulfate exporter family transporter</fullName>
    </submittedName>
</protein>
<feature type="transmembrane region" description="Helical" evidence="7">
    <location>
        <begin position="155"/>
        <end position="175"/>
    </location>
</feature>
<evidence type="ECO:0000256" key="3">
    <source>
        <dbReference type="ARBA" id="ARBA00022475"/>
    </source>
</evidence>
<keyword evidence="6 7" id="KW-0472">Membrane</keyword>
<dbReference type="PANTHER" id="PTHR30106:SF1">
    <property type="entry name" value="UPF0324 MEMBRANE PROTEIN FN0533"/>
    <property type="match status" value="1"/>
</dbReference>
<feature type="transmembrane region" description="Helical" evidence="7">
    <location>
        <begin position="126"/>
        <end position="149"/>
    </location>
</feature>
<feature type="transmembrane region" description="Helical" evidence="7">
    <location>
        <begin position="96"/>
        <end position="114"/>
    </location>
</feature>
<gene>
    <name evidence="8" type="ORF">FHE72_10340</name>
</gene>
<feature type="transmembrane region" description="Helical" evidence="7">
    <location>
        <begin position="71"/>
        <end position="90"/>
    </location>
</feature>
<name>A0A6I6UJ35_9BACI</name>